<dbReference type="EMBL" id="JAVRRL010000013">
    <property type="protein sequence ID" value="KAK5115276.1"/>
    <property type="molecule type" value="Genomic_DNA"/>
</dbReference>
<dbReference type="GO" id="GO:0005789">
    <property type="term" value="C:endoplasmic reticulum membrane"/>
    <property type="evidence" value="ECO:0007669"/>
    <property type="project" value="UniProtKB-SubCell"/>
</dbReference>
<accession>A0AAN7TH98</accession>
<feature type="transmembrane region" description="Helical" evidence="11">
    <location>
        <begin position="270"/>
        <end position="289"/>
    </location>
</feature>
<keyword evidence="6" id="KW-0931">ER-Golgi transport</keyword>
<gene>
    <name evidence="12" type="ORF">LTR62_001476</name>
</gene>
<dbReference type="GO" id="GO:0006890">
    <property type="term" value="P:retrograde vesicle-mediated transport, Golgi to endoplasmic reticulum"/>
    <property type="evidence" value="ECO:0007669"/>
    <property type="project" value="TreeGrafter"/>
</dbReference>
<evidence type="ECO:0000313" key="12">
    <source>
        <dbReference type="EMBL" id="KAK5115276.1"/>
    </source>
</evidence>
<evidence type="ECO:0000256" key="6">
    <source>
        <dbReference type="ARBA" id="ARBA00022892"/>
    </source>
</evidence>
<dbReference type="AlphaFoldDB" id="A0AAN7TH98"/>
<keyword evidence="9 11" id="KW-0472">Membrane</keyword>
<evidence type="ECO:0000256" key="10">
    <source>
        <dbReference type="SAM" id="MobiDB-lite"/>
    </source>
</evidence>
<dbReference type="Proteomes" id="UP001310890">
    <property type="component" value="Unassembled WGS sequence"/>
</dbReference>
<keyword evidence="7" id="KW-0653">Protein transport</keyword>
<dbReference type="Pfam" id="PF09753">
    <property type="entry name" value="Use1"/>
    <property type="match status" value="1"/>
</dbReference>
<dbReference type="PANTHER" id="PTHR13050:SF7">
    <property type="entry name" value="VESICLE TRANSPORT PROTEIN USE1"/>
    <property type="match status" value="1"/>
</dbReference>
<evidence type="ECO:0000256" key="5">
    <source>
        <dbReference type="ARBA" id="ARBA00022824"/>
    </source>
</evidence>
<keyword evidence="4 11" id="KW-0812">Transmembrane</keyword>
<dbReference type="GO" id="GO:0015031">
    <property type="term" value="P:protein transport"/>
    <property type="evidence" value="ECO:0007669"/>
    <property type="project" value="UniProtKB-KW"/>
</dbReference>
<feature type="region of interest" description="Disordered" evidence="10">
    <location>
        <begin position="90"/>
        <end position="186"/>
    </location>
</feature>
<comment type="similarity">
    <text evidence="2">Belongs to the USE1 family.</text>
</comment>
<sequence>MDTTTQLSLSRLLTKLHHSLLDPGHDDARLRHSHFERNRVSANVEHARTLLLTLEKQSATIRVQSQRQQIQVDLQQKRDTIKRLQAKLQALERANDKDEDEDEDEDDSDDDEPSNGVMEYGPAHKNTDAGLEVTKPPPPLGLDRSQVQSLRNRKPLQATDNHTAASATARETLFSGRPVDSLPSDETQRTETLMTHNRTEQENLTTGLIGLARALKESSLQFQGSLAAEKEVLSRAEGGLDQSAKGMEAAEKRMGMLRRMSEGQGWWGRIKLYAFIFALWVAAFLLVFIGPKLRF</sequence>
<comment type="caution">
    <text evidence="12">The sequence shown here is derived from an EMBL/GenBank/DDBJ whole genome shotgun (WGS) entry which is preliminary data.</text>
</comment>
<reference evidence="12" key="1">
    <citation type="submission" date="2023-08" db="EMBL/GenBank/DDBJ databases">
        <title>Black Yeasts Isolated from many extreme environments.</title>
        <authorList>
            <person name="Coleine C."/>
            <person name="Stajich J.E."/>
            <person name="Selbmann L."/>
        </authorList>
    </citation>
    <scope>NUCLEOTIDE SEQUENCE</scope>
    <source>
        <strain evidence="12">CCFEE 5401</strain>
    </source>
</reference>
<dbReference type="InterPro" id="IPR019150">
    <property type="entry name" value="Vesicle_transport_protein_Use1"/>
</dbReference>
<feature type="compositionally biased region" description="Acidic residues" evidence="10">
    <location>
        <begin position="97"/>
        <end position="113"/>
    </location>
</feature>
<evidence type="ECO:0000256" key="4">
    <source>
        <dbReference type="ARBA" id="ARBA00022692"/>
    </source>
</evidence>
<evidence type="ECO:0000256" key="7">
    <source>
        <dbReference type="ARBA" id="ARBA00022927"/>
    </source>
</evidence>
<keyword evidence="5" id="KW-0256">Endoplasmic reticulum</keyword>
<evidence type="ECO:0000256" key="9">
    <source>
        <dbReference type="ARBA" id="ARBA00023136"/>
    </source>
</evidence>
<comment type="subcellular location">
    <subcellularLocation>
        <location evidence="1">Endoplasmic reticulum membrane</location>
        <topology evidence="1">Single-pass type IV membrane protein</topology>
    </subcellularLocation>
</comment>
<dbReference type="GO" id="GO:0031201">
    <property type="term" value="C:SNARE complex"/>
    <property type="evidence" value="ECO:0007669"/>
    <property type="project" value="TreeGrafter"/>
</dbReference>
<dbReference type="GO" id="GO:0005484">
    <property type="term" value="F:SNAP receptor activity"/>
    <property type="evidence" value="ECO:0007669"/>
    <property type="project" value="TreeGrafter"/>
</dbReference>
<keyword evidence="8 11" id="KW-1133">Transmembrane helix</keyword>
<evidence type="ECO:0000313" key="13">
    <source>
        <dbReference type="Proteomes" id="UP001310890"/>
    </source>
</evidence>
<evidence type="ECO:0000256" key="3">
    <source>
        <dbReference type="ARBA" id="ARBA00022448"/>
    </source>
</evidence>
<evidence type="ECO:0000256" key="2">
    <source>
        <dbReference type="ARBA" id="ARBA00007891"/>
    </source>
</evidence>
<name>A0AAN7TH98_9PEZI</name>
<keyword evidence="3" id="KW-0813">Transport</keyword>
<proteinExistence type="inferred from homology"/>
<dbReference type="PANTHER" id="PTHR13050">
    <property type="entry name" value="USE1-LIKE PROTEIN"/>
    <property type="match status" value="1"/>
</dbReference>
<organism evidence="12 13">
    <name type="scientific">Meristemomyces frigidus</name>
    <dbReference type="NCBI Taxonomy" id="1508187"/>
    <lineage>
        <taxon>Eukaryota</taxon>
        <taxon>Fungi</taxon>
        <taxon>Dikarya</taxon>
        <taxon>Ascomycota</taxon>
        <taxon>Pezizomycotina</taxon>
        <taxon>Dothideomycetes</taxon>
        <taxon>Dothideomycetidae</taxon>
        <taxon>Mycosphaerellales</taxon>
        <taxon>Teratosphaeriaceae</taxon>
        <taxon>Meristemomyces</taxon>
    </lineage>
</organism>
<evidence type="ECO:0008006" key="14">
    <source>
        <dbReference type="Google" id="ProtNLM"/>
    </source>
</evidence>
<evidence type="ECO:0000256" key="1">
    <source>
        <dbReference type="ARBA" id="ARBA00004163"/>
    </source>
</evidence>
<protein>
    <recommendedName>
        <fullName evidence="14">Synaptobrevin</fullName>
    </recommendedName>
</protein>
<evidence type="ECO:0000256" key="8">
    <source>
        <dbReference type="ARBA" id="ARBA00022989"/>
    </source>
</evidence>
<evidence type="ECO:0000256" key="11">
    <source>
        <dbReference type="SAM" id="Phobius"/>
    </source>
</evidence>